<evidence type="ECO:0000256" key="2">
    <source>
        <dbReference type="ARBA" id="ARBA00022630"/>
    </source>
</evidence>
<evidence type="ECO:0000313" key="11">
    <source>
        <dbReference type="Proteomes" id="UP000244913"/>
    </source>
</evidence>
<organism evidence="10 11">
    <name type="scientific">Caulobacter radicis</name>
    <dbReference type="NCBI Taxonomy" id="2172650"/>
    <lineage>
        <taxon>Bacteria</taxon>
        <taxon>Pseudomonadati</taxon>
        <taxon>Pseudomonadota</taxon>
        <taxon>Alphaproteobacteria</taxon>
        <taxon>Caulobacterales</taxon>
        <taxon>Caulobacteraceae</taxon>
        <taxon>Caulobacter</taxon>
    </lineage>
</organism>
<dbReference type="GO" id="GO:0005737">
    <property type="term" value="C:cytoplasm"/>
    <property type="evidence" value="ECO:0007669"/>
    <property type="project" value="TreeGrafter"/>
</dbReference>
<keyword evidence="4" id="KW-0479">Metal-binding</keyword>
<dbReference type="InterPro" id="IPR036922">
    <property type="entry name" value="Rieske_2Fe-2S_sf"/>
</dbReference>
<accession>A0A2T9JQS0</accession>
<dbReference type="Pfam" id="PF14759">
    <property type="entry name" value="Reductase_C"/>
    <property type="match status" value="1"/>
</dbReference>
<evidence type="ECO:0000256" key="8">
    <source>
        <dbReference type="ARBA" id="ARBA00023014"/>
    </source>
</evidence>
<keyword evidence="3" id="KW-0001">2Fe-2S</keyword>
<dbReference type="InterPro" id="IPR016156">
    <property type="entry name" value="FAD/NAD-linked_Rdtase_dimer_sf"/>
</dbReference>
<dbReference type="InterPro" id="IPR036188">
    <property type="entry name" value="FAD/NAD-bd_sf"/>
</dbReference>
<dbReference type="EMBL" id="QDKP01000017">
    <property type="protein sequence ID" value="PVM85986.1"/>
    <property type="molecule type" value="Genomic_DNA"/>
</dbReference>
<dbReference type="Gene3D" id="3.30.390.30">
    <property type="match status" value="1"/>
</dbReference>
<dbReference type="InterPro" id="IPR017941">
    <property type="entry name" value="Rieske_2Fe-2S"/>
</dbReference>
<name>A0A2T9JQS0_9CAUL</name>
<dbReference type="SUPFAM" id="SSF50022">
    <property type="entry name" value="ISP domain"/>
    <property type="match status" value="1"/>
</dbReference>
<keyword evidence="7" id="KW-0408">Iron</keyword>
<dbReference type="Gene3D" id="2.102.10.10">
    <property type="entry name" value="Rieske [2Fe-2S] iron-sulphur domain"/>
    <property type="match status" value="1"/>
</dbReference>
<dbReference type="PRINTS" id="PR00411">
    <property type="entry name" value="PNDRDTASEI"/>
</dbReference>
<protein>
    <submittedName>
        <fullName evidence="10">Pyridine nucleotide-disulfide oxidoreductase</fullName>
    </submittedName>
</protein>
<dbReference type="PRINTS" id="PR00368">
    <property type="entry name" value="FADPNR"/>
</dbReference>
<dbReference type="InterPro" id="IPR023753">
    <property type="entry name" value="FAD/NAD-binding_dom"/>
</dbReference>
<dbReference type="PANTHER" id="PTHR43557">
    <property type="entry name" value="APOPTOSIS-INDUCING FACTOR 1"/>
    <property type="match status" value="1"/>
</dbReference>
<dbReference type="SUPFAM" id="SSF55424">
    <property type="entry name" value="FAD/NAD-linked reductases, dimerisation (C-terminal) domain"/>
    <property type="match status" value="1"/>
</dbReference>
<gene>
    <name evidence="10" type="ORF">DDF65_06065</name>
</gene>
<keyword evidence="11" id="KW-1185">Reference proteome</keyword>
<dbReference type="PROSITE" id="PS51296">
    <property type="entry name" value="RIESKE"/>
    <property type="match status" value="1"/>
</dbReference>
<feature type="domain" description="Rieske" evidence="9">
    <location>
        <begin position="14"/>
        <end position="109"/>
    </location>
</feature>
<dbReference type="GO" id="GO:0046872">
    <property type="term" value="F:metal ion binding"/>
    <property type="evidence" value="ECO:0007669"/>
    <property type="project" value="UniProtKB-KW"/>
</dbReference>
<dbReference type="AlphaFoldDB" id="A0A2T9JQS0"/>
<proteinExistence type="predicted"/>
<dbReference type="PANTHER" id="PTHR43557:SF2">
    <property type="entry name" value="RIESKE DOMAIN-CONTAINING PROTEIN-RELATED"/>
    <property type="match status" value="1"/>
</dbReference>
<dbReference type="Pfam" id="PF07992">
    <property type="entry name" value="Pyr_redox_2"/>
    <property type="match status" value="1"/>
</dbReference>
<keyword evidence="6" id="KW-0560">Oxidoreductase</keyword>
<comment type="cofactor">
    <cofactor evidence="1">
        <name>FAD</name>
        <dbReference type="ChEBI" id="CHEBI:57692"/>
    </cofactor>
</comment>
<dbReference type="GO" id="GO:0016651">
    <property type="term" value="F:oxidoreductase activity, acting on NAD(P)H"/>
    <property type="evidence" value="ECO:0007669"/>
    <property type="project" value="TreeGrafter"/>
</dbReference>
<dbReference type="InterPro" id="IPR050446">
    <property type="entry name" value="FAD-oxidoreductase/Apoptosis"/>
</dbReference>
<dbReference type="Proteomes" id="UP000244913">
    <property type="component" value="Unassembled WGS sequence"/>
</dbReference>
<dbReference type="Pfam" id="PF00355">
    <property type="entry name" value="Rieske"/>
    <property type="match status" value="1"/>
</dbReference>
<evidence type="ECO:0000256" key="7">
    <source>
        <dbReference type="ARBA" id="ARBA00023004"/>
    </source>
</evidence>
<reference evidence="10 11" key="1">
    <citation type="submission" date="2018-04" db="EMBL/GenBank/DDBJ databases">
        <title>The genome sequence of Caulobacter sp. 736.</title>
        <authorList>
            <person name="Gao J."/>
            <person name="Sun J."/>
        </authorList>
    </citation>
    <scope>NUCLEOTIDE SEQUENCE [LARGE SCALE GENOMIC DNA]</scope>
    <source>
        <strain evidence="10 11">736</strain>
    </source>
</reference>
<comment type="caution">
    <text evidence="10">The sequence shown here is derived from an EMBL/GenBank/DDBJ whole genome shotgun (WGS) entry which is preliminary data.</text>
</comment>
<evidence type="ECO:0000256" key="1">
    <source>
        <dbReference type="ARBA" id="ARBA00001974"/>
    </source>
</evidence>
<evidence type="ECO:0000256" key="3">
    <source>
        <dbReference type="ARBA" id="ARBA00022714"/>
    </source>
</evidence>
<evidence type="ECO:0000259" key="9">
    <source>
        <dbReference type="PROSITE" id="PS51296"/>
    </source>
</evidence>
<evidence type="ECO:0000256" key="5">
    <source>
        <dbReference type="ARBA" id="ARBA00022827"/>
    </source>
</evidence>
<evidence type="ECO:0000256" key="4">
    <source>
        <dbReference type="ARBA" id="ARBA00022723"/>
    </source>
</evidence>
<dbReference type="InterPro" id="IPR028202">
    <property type="entry name" value="Reductase_C"/>
</dbReference>
<evidence type="ECO:0000313" key="10">
    <source>
        <dbReference type="EMBL" id="PVM85986.1"/>
    </source>
</evidence>
<dbReference type="Gene3D" id="3.50.50.60">
    <property type="entry name" value="FAD/NAD(P)-binding domain"/>
    <property type="match status" value="2"/>
</dbReference>
<keyword evidence="8" id="KW-0411">Iron-sulfur</keyword>
<sequence>MSQSDIDVSRPDLSLGLTAEEVPEAGVFAGRVGEQPVILARVDGEIVALDGACSHYSGPLHEGLRVGQTINCPLHHACFDLRTGAALKAPALAPLDRWKVEIEGERIFVREKLPKAAPNLAPGRDVSGDPASIVIVGGGAAGFAAAQRLRDLGYAGDLTLVSADRDGPYDRPNVSKDYLSGDADPSWMPLKGEGFYRKRGIALRLDTRVEAIDTAERRVTLRGGETLGYGRLLLATGAEPNRPPGPDFARDNVHVLRSLGDADRLIAALGSARRAVVVGSSFIGLEAAAALRMRGLEVHVVGPDATPLEAKLGPELGAMIKAVHDERGVIFHLGRKVQGFDGARLTLDDGSTIDTDLVVLGIGVRPRLELAQAAGLVVDRGVVVDERLRTSDPHVFAAGDIARYPGADGELVRVEHWVAAERQGQIAAATMLGLPPEREPPYFWSAHYDLTIRYVGHAERWDRIEVIGSTADRDAEVRYVDAERLVAVATVNRDMAALRAGQVLAGG</sequence>
<dbReference type="GO" id="GO:0051537">
    <property type="term" value="F:2 iron, 2 sulfur cluster binding"/>
    <property type="evidence" value="ECO:0007669"/>
    <property type="project" value="UniProtKB-KW"/>
</dbReference>
<evidence type="ECO:0000256" key="6">
    <source>
        <dbReference type="ARBA" id="ARBA00023002"/>
    </source>
</evidence>
<keyword evidence="5" id="KW-0274">FAD</keyword>
<dbReference type="SUPFAM" id="SSF51905">
    <property type="entry name" value="FAD/NAD(P)-binding domain"/>
    <property type="match status" value="2"/>
</dbReference>
<keyword evidence="2" id="KW-0285">Flavoprotein</keyword>
<dbReference type="RefSeq" id="WP_116565522.1">
    <property type="nucleotide sequence ID" value="NZ_QDKP01000017.1"/>
</dbReference>